<accession>A0ABX7FP92</accession>
<evidence type="ECO:0000256" key="2">
    <source>
        <dbReference type="ARBA" id="ARBA00023125"/>
    </source>
</evidence>
<dbReference type="InterPro" id="IPR051081">
    <property type="entry name" value="HTH_MetalResp_TranReg"/>
</dbReference>
<feature type="domain" description="HTH arsR-type" evidence="4">
    <location>
        <begin position="3"/>
        <end position="93"/>
    </location>
</feature>
<gene>
    <name evidence="5" type="ORF">JNE38_27240</name>
</gene>
<organism evidence="5 6">
    <name type="scientific">Brevibacillus choshinensis</name>
    <dbReference type="NCBI Taxonomy" id="54911"/>
    <lineage>
        <taxon>Bacteria</taxon>
        <taxon>Bacillati</taxon>
        <taxon>Bacillota</taxon>
        <taxon>Bacilli</taxon>
        <taxon>Bacillales</taxon>
        <taxon>Paenibacillaceae</taxon>
        <taxon>Brevibacillus</taxon>
    </lineage>
</organism>
<dbReference type="Gene3D" id="1.10.10.10">
    <property type="entry name" value="Winged helix-like DNA-binding domain superfamily/Winged helix DNA-binding domain"/>
    <property type="match status" value="1"/>
</dbReference>
<reference evidence="5 6" key="1">
    <citation type="submission" date="2021-01" db="EMBL/GenBank/DDBJ databases">
        <title>Identification of strong promoters based on the transcriptome of Brevibacillus choshinensis.</title>
        <authorList>
            <person name="Yao D."/>
            <person name="Zhang K."/>
            <person name="Wu J."/>
        </authorList>
    </citation>
    <scope>NUCLEOTIDE SEQUENCE [LARGE SCALE GENOMIC DNA]</scope>
    <source>
        <strain evidence="5 6">HPD31-SP3</strain>
    </source>
</reference>
<dbReference type="Pfam" id="PF01022">
    <property type="entry name" value="HTH_5"/>
    <property type="match status" value="1"/>
</dbReference>
<evidence type="ECO:0000256" key="3">
    <source>
        <dbReference type="ARBA" id="ARBA00023163"/>
    </source>
</evidence>
<sequence>MLDNSSETNQAIKVHRALGEQTRYRIIQILTKESNLCPADLESRLESVALSTLSHHLKQLAECGLLLSQKKGTYIYYSLNPDTLKKFAPYLLD</sequence>
<dbReference type="EMBL" id="CP069127">
    <property type="protein sequence ID" value="QRG67117.1"/>
    <property type="molecule type" value="Genomic_DNA"/>
</dbReference>
<name>A0ABX7FP92_BRECH</name>
<dbReference type="CDD" id="cd00090">
    <property type="entry name" value="HTH_ARSR"/>
    <property type="match status" value="1"/>
</dbReference>
<keyword evidence="3" id="KW-0804">Transcription</keyword>
<dbReference type="SMART" id="SM00418">
    <property type="entry name" value="HTH_ARSR"/>
    <property type="match status" value="1"/>
</dbReference>
<dbReference type="SUPFAM" id="SSF46785">
    <property type="entry name" value="Winged helix' DNA-binding domain"/>
    <property type="match status" value="1"/>
</dbReference>
<protein>
    <submittedName>
        <fullName evidence="5">Winged helix-turn-helix transcriptional regulator</fullName>
    </submittedName>
</protein>
<keyword evidence="2" id="KW-0238">DNA-binding</keyword>
<evidence type="ECO:0000313" key="5">
    <source>
        <dbReference type="EMBL" id="QRG67117.1"/>
    </source>
</evidence>
<evidence type="ECO:0000259" key="4">
    <source>
        <dbReference type="PROSITE" id="PS50987"/>
    </source>
</evidence>
<dbReference type="PANTHER" id="PTHR33154">
    <property type="entry name" value="TRANSCRIPTIONAL REGULATOR, ARSR FAMILY"/>
    <property type="match status" value="1"/>
</dbReference>
<proteinExistence type="predicted"/>
<dbReference type="InterPro" id="IPR001845">
    <property type="entry name" value="HTH_ArsR_DNA-bd_dom"/>
</dbReference>
<keyword evidence="6" id="KW-1185">Reference proteome</keyword>
<dbReference type="PANTHER" id="PTHR33154:SF18">
    <property type="entry name" value="ARSENICAL RESISTANCE OPERON REPRESSOR"/>
    <property type="match status" value="1"/>
</dbReference>
<dbReference type="InterPro" id="IPR011991">
    <property type="entry name" value="ArsR-like_HTH"/>
</dbReference>
<dbReference type="NCBIfam" id="NF033788">
    <property type="entry name" value="HTH_metalloreg"/>
    <property type="match status" value="1"/>
</dbReference>
<evidence type="ECO:0000313" key="6">
    <source>
        <dbReference type="Proteomes" id="UP000596248"/>
    </source>
</evidence>
<dbReference type="Proteomes" id="UP000596248">
    <property type="component" value="Chromosome"/>
</dbReference>
<dbReference type="PRINTS" id="PR00778">
    <property type="entry name" value="HTHARSR"/>
</dbReference>
<evidence type="ECO:0000256" key="1">
    <source>
        <dbReference type="ARBA" id="ARBA00023015"/>
    </source>
</evidence>
<dbReference type="InterPro" id="IPR036390">
    <property type="entry name" value="WH_DNA-bd_sf"/>
</dbReference>
<dbReference type="PROSITE" id="PS50987">
    <property type="entry name" value="HTH_ARSR_2"/>
    <property type="match status" value="1"/>
</dbReference>
<keyword evidence="1" id="KW-0805">Transcription regulation</keyword>
<dbReference type="InterPro" id="IPR036388">
    <property type="entry name" value="WH-like_DNA-bd_sf"/>
</dbReference>